<keyword evidence="4" id="KW-1185">Reference proteome</keyword>
<accession>A0A5E4MRW6</accession>
<dbReference type="EMBL" id="CABPRJ010001038">
    <property type="protein sequence ID" value="VVC35022.1"/>
    <property type="molecule type" value="Genomic_DNA"/>
</dbReference>
<dbReference type="Proteomes" id="UP000325440">
    <property type="component" value="Unassembled WGS sequence"/>
</dbReference>
<gene>
    <name evidence="3" type="ORF">CINCED_3A010602</name>
</gene>
<dbReference type="AlphaFoldDB" id="A0A5E4MRW6"/>
<proteinExistence type="predicted"/>
<protein>
    <submittedName>
        <fullName evidence="3">Ankyrin repeat-containing domain</fullName>
    </submittedName>
</protein>
<dbReference type="Pfam" id="PF12796">
    <property type="entry name" value="Ank_2"/>
    <property type="match status" value="1"/>
</dbReference>
<dbReference type="Gene3D" id="1.25.40.20">
    <property type="entry name" value="Ankyrin repeat-containing domain"/>
    <property type="match status" value="1"/>
</dbReference>
<dbReference type="InterPro" id="IPR036770">
    <property type="entry name" value="Ankyrin_rpt-contain_sf"/>
</dbReference>
<dbReference type="InterPro" id="IPR002110">
    <property type="entry name" value="Ankyrin_rpt"/>
</dbReference>
<evidence type="ECO:0000313" key="4">
    <source>
        <dbReference type="Proteomes" id="UP000325440"/>
    </source>
</evidence>
<dbReference type="SUPFAM" id="SSF48403">
    <property type="entry name" value="Ankyrin repeat"/>
    <property type="match status" value="1"/>
</dbReference>
<organism evidence="3 4">
    <name type="scientific">Cinara cedri</name>
    <dbReference type="NCBI Taxonomy" id="506608"/>
    <lineage>
        <taxon>Eukaryota</taxon>
        <taxon>Metazoa</taxon>
        <taxon>Ecdysozoa</taxon>
        <taxon>Arthropoda</taxon>
        <taxon>Hexapoda</taxon>
        <taxon>Insecta</taxon>
        <taxon>Pterygota</taxon>
        <taxon>Neoptera</taxon>
        <taxon>Paraneoptera</taxon>
        <taxon>Hemiptera</taxon>
        <taxon>Sternorrhyncha</taxon>
        <taxon>Aphidomorpha</taxon>
        <taxon>Aphidoidea</taxon>
        <taxon>Aphididae</taxon>
        <taxon>Lachninae</taxon>
        <taxon>Cinara</taxon>
    </lineage>
</organism>
<sequence>MFDKSLCLDLQDACINGYTDGTIAPIQTYLIDTKGANINAVDTTADGTTTYHRNPMHVAPQGGNKDVIEFFSQQGVLMLMILIKMTVRLCNMLHGQSQLNLINVTKEGTLIWSKSIAAESGALDIVKYFYRKKHLDTNLKDAIVSHHWSSLHLAPQEGKLDILSILRKGANILVLDAHNYTPLHRADQQDKLNLVRYFIEEVEILVNKLNHWNE</sequence>
<dbReference type="PANTHER" id="PTHR24198:SF194">
    <property type="entry name" value="INVERSIN-A"/>
    <property type="match status" value="1"/>
</dbReference>
<name>A0A5E4MRW6_9HEMI</name>
<reference evidence="3 4" key="1">
    <citation type="submission" date="2019-08" db="EMBL/GenBank/DDBJ databases">
        <authorList>
            <person name="Alioto T."/>
            <person name="Alioto T."/>
            <person name="Gomez Garrido J."/>
        </authorList>
    </citation>
    <scope>NUCLEOTIDE SEQUENCE [LARGE SCALE GENOMIC DNA]</scope>
</reference>
<evidence type="ECO:0000313" key="3">
    <source>
        <dbReference type="EMBL" id="VVC35022.1"/>
    </source>
</evidence>
<evidence type="ECO:0000256" key="1">
    <source>
        <dbReference type="ARBA" id="ARBA00022737"/>
    </source>
</evidence>
<keyword evidence="2" id="KW-0040">ANK repeat</keyword>
<dbReference type="PANTHER" id="PTHR24198">
    <property type="entry name" value="ANKYRIN REPEAT AND PROTEIN KINASE DOMAIN-CONTAINING PROTEIN"/>
    <property type="match status" value="1"/>
</dbReference>
<evidence type="ECO:0000256" key="2">
    <source>
        <dbReference type="ARBA" id="ARBA00023043"/>
    </source>
</evidence>
<dbReference type="OrthoDB" id="21416at2759"/>
<keyword evidence="1" id="KW-0677">Repeat</keyword>